<evidence type="ECO:0000256" key="6">
    <source>
        <dbReference type="ARBA" id="ARBA00022833"/>
    </source>
</evidence>
<dbReference type="GO" id="GO:0008270">
    <property type="term" value="F:zinc ion binding"/>
    <property type="evidence" value="ECO:0007669"/>
    <property type="project" value="UniProtKB-KW"/>
</dbReference>
<keyword evidence="5 10" id="KW-0863">Zinc-finger</keyword>
<dbReference type="InterPro" id="IPR002893">
    <property type="entry name" value="Znf_MYND"/>
</dbReference>
<keyword evidence="3" id="KW-0949">S-adenosyl-L-methionine</keyword>
<dbReference type="Gene3D" id="6.10.140.2220">
    <property type="match status" value="1"/>
</dbReference>
<feature type="domain" description="SET" evidence="11">
    <location>
        <begin position="100"/>
        <end position="378"/>
    </location>
</feature>
<evidence type="ECO:0000256" key="3">
    <source>
        <dbReference type="ARBA" id="ARBA00022691"/>
    </source>
</evidence>
<sequence>MDFKDFYSKIRVYYSSNANEYDRFKVASTSRKKLGIILKSGIMRDALSEIEGNLLSLNYVSNDNEESINIFNPREAEENRLVQELISNPKCSKDYPFISKKVDIKFSKKKGRHLVAKERIFTGEVVIAERPYVTILYDDFAANHCQSCFIKFSPEQSLFMRECKRCRQVKYCSEVCMTSNERLHTLECGYTNLLQSKSIGRMALLVYRTLIKTGFEQVLSTSKNEERSPKYDAKDFTSVFEQISHEDVRDPGEIFKRLCVAIFITNALRCKSFYPISLVQSCIGPAFFEQPDIIEFILTTLRLLQSNSCNAYEVNELNIYQSTCSTENSELGGAIYTTISLSNHSCVPNTTRNSHSNLGILRAATIISPGDEITDNYGHYYLIKDRSVRSPDLKKQYFFDCNCRACREDWPTFAQIRSLKMETEFTCSGCKAILPTNIGLAGKCQRCKKGYNLHKLKKKLESFDGDVGSTIRDLLVLRQNVEPILTYFQTLLNEMENQVRHPDSKYILCQQVISQCYGIKGNCYFKA</sequence>
<dbReference type="GO" id="GO:0008757">
    <property type="term" value="F:S-adenosylmethionine-dependent methyltransferase activity"/>
    <property type="evidence" value="ECO:0007669"/>
    <property type="project" value="UniProtKB-ARBA"/>
</dbReference>
<dbReference type="InterPro" id="IPR044421">
    <property type="entry name" value="SMYD4_SET"/>
</dbReference>
<dbReference type="PROSITE" id="PS50865">
    <property type="entry name" value="ZF_MYND_2"/>
    <property type="match status" value="1"/>
</dbReference>
<dbReference type="InterPro" id="IPR046341">
    <property type="entry name" value="SET_dom_sf"/>
</dbReference>
<dbReference type="GO" id="GO:0032259">
    <property type="term" value="P:methylation"/>
    <property type="evidence" value="ECO:0007669"/>
    <property type="project" value="UniProtKB-KW"/>
</dbReference>
<evidence type="ECO:0000256" key="2">
    <source>
        <dbReference type="ARBA" id="ARBA00022679"/>
    </source>
</evidence>
<dbReference type="AlphaFoldDB" id="A0A0K2U9W3"/>
<keyword evidence="4" id="KW-0479">Metal-binding</keyword>
<evidence type="ECO:0000256" key="5">
    <source>
        <dbReference type="ARBA" id="ARBA00022771"/>
    </source>
</evidence>
<dbReference type="CDD" id="cd10536">
    <property type="entry name" value="SET_SMYD4"/>
    <property type="match status" value="1"/>
</dbReference>
<dbReference type="GO" id="GO:0008170">
    <property type="term" value="F:N-methyltransferase activity"/>
    <property type="evidence" value="ECO:0007669"/>
    <property type="project" value="UniProtKB-ARBA"/>
</dbReference>
<dbReference type="GO" id="GO:0005634">
    <property type="term" value="C:nucleus"/>
    <property type="evidence" value="ECO:0007669"/>
    <property type="project" value="TreeGrafter"/>
</dbReference>
<dbReference type="GO" id="GO:0042826">
    <property type="term" value="F:histone deacetylase binding"/>
    <property type="evidence" value="ECO:0007669"/>
    <property type="project" value="TreeGrafter"/>
</dbReference>
<evidence type="ECO:0000259" key="11">
    <source>
        <dbReference type="PROSITE" id="PS50280"/>
    </source>
</evidence>
<reference evidence="13" key="1">
    <citation type="submission" date="2014-05" db="EMBL/GenBank/DDBJ databases">
        <authorList>
            <person name="Chronopoulou M."/>
        </authorList>
    </citation>
    <scope>NUCLEOTIDE SEQUENCE</scope>
    <source>
        <tissue evidence="13">Whole organism</tissue>
    </source>
</reference>
<dbReference type="OrthoDB" id="6381479at2759"/>
<dbReference type="PANTHER" id="PTHR46165:SF7">
    <property type="entry name" value="SET AND MYND DOMAIN-CONTAINING PROTEIN 4"/>
    <property type="match status" value="1"/>
</dbReference>
<name>A0A0K2U9W3_LEPSM</name>
<comment type="function">
    <text evidence="7">Protein-lysine N-methyltransferase. Monomethylates PRMT5, modulating its transcriptional activity. May also act as a histone methyltransferase. Plays a critical role in cardiac development. Acts as a key epigenetic regulator of gene expression during cardiac development via its dual activities as a methyltransferase and negative regulator of HDAC1.</text>
</comment>
<evidence type="ECO:0000256" key="8">
    <source>
        <dbReference type="ARBA" id="ARBA00093635"/>
    </source>
</evidence>
<keyword evidence="6" id="KW-0862">Zinc</keyword>
<dbReference type="Gene3D" id="2.170.270.10">
    <property type="entry name" value="SET domain"/>
    <property type="match status" value="1"/>
</dbReference>
<dbReference type="SUPFAM" id="SSF82199">
    <property type="entry name" value="SET domain"/>
    <property type="match status" value="1"/>
</dbReference>
<evidence type="ECO:0000256" key="9">
    <source>
        <dbReference type="ARBA" id="ARBA00093680"/>
    </source>
</evidence>
<dbReference type="GO" id="GO:0008276">
    <property type="term" value="F:protein methyltransferase activity"/>
    <property type="evidence" value="ECO:0007669"/>
    <property type="project" value="UniProtKB-ARBA"/>
</dbReference>
<evidence type="ECO:0000259" key="12">
    <source>
        <dbReference type="PROSITE" id="PS50865"/>
    </source>
</evidence>
<dbReference type="InterPro" id="IPR052097">
    <property type="entry name" value="SET-MYND_domain_protein"/>
</dbReference>
<evidence type="ECO:0000256" key="10">
    <source>
        <dbReference type="PROSITE-ProRule" id="PRU00134"/>
    </source>
</evidence>
<keyword evidence="2" id="KW-0808">Transferase</keyword>
<organism evidence="13">
    <name type="scientific">Lepeophtheirus salmonis</name>
    <name type="common">Salmon louse</name>
    <name type="synonym">Caligus salmonis</name>
    <dbReference type="NCBI Taxonomy" id="72036"/>
    <lineage>
        <taxon>Eukaryota</taxon>
        <taxon>Metazoa</taxon>
        <taxon>Ecdysozoa</taxon>
        <taxon>Arthropoda</taxon>
        <taxon>Crustacea</taxon>
        <taxon>Multicrustacea</taxon>
        <taxon>Hexanauplia</taxon>
        <taxon>Copepoda</taxon>
        <taxon>Siphonostomatoida</taxon>
        <taxon>Caligidae</taxon>
        <taxon>Lepeophtheirus</taxon>
    </lineage>
</organism>
<dbReference type="GO" id="GO:0005737">
    <property type="term" value="C:cytoplasm"/>
    <property type="evidence" value="ECO:0007669"/>
    <property type="project" value="TreeGrafter"/>
</dbReference>
<dbReference type="InterPro" id="IPR001214">
    <property type="entry name" value="SET_dom"/>
</dbReference>
<accession>A0A0K2U9W3</accession>
<evidence type="ECO:0000256" key="4">
    <source>
        <dbReference type="ARBA" id="ARBA00022723"/>
    </source>
</evidence>
<dbReference type="Pfam" id="PF00856">
    <property type="entry name" value="SET"/>
    <property type="match status" value="1"/>
</dbReference>
<keyword evidence="1" id="KW-0489">Methyltransferase</keyword>
<evidence type="ECO:0000313" key="13">
    <source>
        <dbReference type="EMBL" id="CDW35023.1"/>
    </source>
</evidence>
<proteinExistence type="predicted"/>
<dbReference type="Gene3D" id="1.10.220.160">
    <property type="match status" value="1"/>
</dbReference>
<evidence type="ECO:0000256" key="1">
    <source>
        <dbReference type="ARBA" id="ARBA00022603"/>
    </source>
</evidence>
<feature type="domain" description="MYND-type" evidence="12">
    <location>
        <begin position="145"/>
        <end position="188"/>
    </location>
</feature>
<dbReference type="SUPFAM" id="SSF144232">
    <property type="entry name" value="HIT/MYND zinc finger-like"/>
    <property type="match status" value="1"/>
</dbReference>
<dbReference type="PANTHER" id="PTHR46165">
    <property type="entry name" value="SET AND MYND DOMAIN-CONTAINING PROTEIN 4"/>
    <property type="match status" value="1"/>
</dbReference>
<dbReference type="PROSITE" id="PS50280">
    <property type="entry name" value="SET"/>
    <property type="match status" value="1"/>
</dbReference>
<evidence type="ECO:0000256" key="7">
    <source>
        <dbReference type="ARBA" id="ARBA00093423"/>
    </source>
</evidence>
<dbReference type="EMBL" id="HACA01017662">
    <property type="protein sequence ID" value="CDW35023.1"/>
    <property type="molecule type" value="Transcribed_RNA"/>
</dbReference>
<protein>
    <recommendedName>
        <fullName evidence="8">Protein-lysine N-methyltransferase SMYD4</fullName>
    </recommendedName>
    <alternativeName>
        <fullName evidence="9">SET and MYND domain-containing protein 4</fullName>
    </alternativeName>
</protein>